<evidence type="ECO:0000313" key="1">
    <source>
        <dbReference type="EMBL" id="AEX61171.1"/>
    </source>
</evidence>
<protein>
    <submittedName>
        <fullName evidence="1">Uncharacterized protein</fullName>
    </submittedName>
</protein>
<proteinExistence type="predicted"/>
<sequence>MNAHHVLDWIESDKEFYGPILSELYHKKKKPKIKLNYKRV</sequence>
<organism evidence="1">
    <name type="scientific">Megavirus courdo7</name>
    <dbReference type="NCBI Taxonomy" id="1128135"/>
    <lineage>
        <taxon>Viruses</taxon>
        <taxon>Varidnaviria</taxon>
        <taxon>Bamfordvirae</taxon>
        <taxon>Nucleocytoviricota</taxon>
        <taxon>Megaviricetes</taxon>
        <taxon>Imitervirales</taxon>
        <taxon>Mimiviridae</taxon>
        <taxon>Megamimivirinae</taxon>
        <taxon>Megavirus</taxon>
    </lineage>
</organism>
<dbReference type="EMBL" id="JN885990">
    <property type="protein sequence ID" value="AEX61171.1"/>
    <property type="molecule type" value="Genomic_DNA"/>
</dbReference>
<name>H2E9U8_9VIRU</name>
<gene>
    <name evidence="1" type="ORF">c7_R105</name>
</gene>
<accession>H2E9U8</accession>
<reference evidence="1" key="1">
    <citation type="submission" date="2011-10" db="EMBL/GenBank/DDBJ databases">
        <title>Provirophages and transpovirons: unique mobilome of giant viruses.</title>
        <authorList>
            <person name="Desnues C."/>
            <person name="LaScola B."/>
            <person name="Yutin N."/>
            <person name="Fournous G."/>
            <person name="Koonin E."/>
            <person name="Raoult D."/>
        </authorList>
    </citation>
    <scope>NUCLEOTIDE SEQUENCE</scope>
    <source>
        <strain evidence="1">Mv13-c7</strain>
    </source>
</reference>